<gene>
    <name evidence="2" type="ORF">HF685_09975</name>
</gene>
<keyword evidence="1" id="KW-0472">Membrane</keyword>
<feature type="transmembrane region" description="Helical" evidence="1">
    <location>
        <begin position="204"/>
        <end position="223"/>
    </location>
</feature>
<feature type="transmembrane region" description="Helical" evidence="1">
    <location>
        <begin position="100"/>
        <end position="129"/>
    </location>
</feature>
<dbReference type="Proteomes" id="UP000501600">
    <property type="component" value="Chromosome"/>
</dbReference>
<proteinExistence type="predicted"/>
<evidence type="ECO:0000313" key="2">
    <source>
        <dbReference type="EMBL" id="QJB69564.1"/>
    </source>
</evidence>
<dbReference type="AlphaFoldDB" id="A0A6H2DMI6"/>
<feature type="transmembrane region" description="Helical" evidence="1">
    <location>
        <begin position="173"/>
        <end position="192"/>
    </location>
</feature>
<feature type="transmembrane region" description="Helical" evidence="1">
    <location>
        <begin position="229"/>
        <end position="249"/>
    </location>
</feature>
<feature type="transmembrane region" description="Helical" evidence="1">
    <location>
        <begin position="14"/>
        <end position="33"/>
    </location>
</feature>
<evidence type="ECO:0000313" key="3">
    <source>
        <dbReference type="Proteomes" id="UP000501600"/>
    </source>
</evidence>
<feature type="transmembrane region" description="Helical" evidence="1">
    <location>
        <begin position="77"/>
        <end position="94"/>
    </location>
</feature>
<keyword evidence="1" id="KW-1133">Transmembrane helix</keyword>
<dbReference type="EMBL" id="CP051217">
    <property type="protein sequence ID" value="QJB69564.1"/>
    <property type="molecule type" value="Genomic_DNA"/>
</dbReference>
<dbReference type="RefSeq" id="WP_168819678.1">
    <property type="nucleotide sequence ID" value="NZ_CP051217.1"/>
</dbReference>
<feature type="transmembrane region" description="Helical" evidence="1">
    <location>
        <begin position="136"/>
        <end position="153"/>
    </location>
</feature>
<organism evidence="2 3">
    <name type="scientific">Parasphingorhabdus halotolerans</name>
    <dbReference type="NCBI Taxonomy" id="2725558"/>
    <lineage>
        <taxon>Bacteria</taxon>
        <taxon>Pseudomonadati</taxon>
        <taxon>Pseudomonadota</taxon>
        <taxon>Alphaproteobacteria</taxon>
        <taxon>Sphingomonadales</taxon>
        <taxon>Sphingomonadaceae</taxon>
        <taxon>Parasphingorhabdus</taxon>
    </lineage>
</organism>
<accession>A0A6H2DMI6</accession>
<dbReference type="KEGG" id="phao:HF685_09975"/>
<reference evidence="2 3" key="1">
    <citation type="submission" date="2020-04" db="EMBL/GenBank/DDBJ databases">
        <title>Genome sequence for Sphingorhabdus sp. strain M1.</title>
        <authorList>
            <person name="Park S.-J."/>
        </authorList>
    </citation>
    <scope>NUCLEOTIDE SEQUENCE [LARGE SCALE GENOMIC DNA]</scope>
    <source>
        <strain evidence="2 3">JK6</strain>
    </source>
</reference>
<keyword evidence="1" id="KW-0812">Transmembrane</keyword>
<sequence>MGCIYMVLADAPTIYVLVNGSALVGAIAIALLLKRPTSERSAATLTGLGVLLLGGTLFSSPEIDGVHRWIGLGPIRLHIGVVILPALAAMLPLVDRRIALLSVILVSLIVTLQPDRASAFALFVAVLVLAMVKRNAWVFGMLTFAGAGLIWTLGKPDPLQSVPFVENVIPDAWEFHPFFAAVLALALILALLMPFYRIDFKNHLPLTISLTAMIGFVLISLLGAYPVPLIGYGASAIIGYGLVMGLSTARKYETERNEIETP</sequence>
<keyword evidence="3" id="KW-1185">Reference proteome</keyword>
<protein>
    <submittedName>
        <fullName evidence="2">Uncharacterized protein</fullName>
    </submittedName>
</protein>
<name>A0A6H2DMI6_9SPHN</name>
<evidence type="ECO:0000256" key="1">
    <source>
        <dbReference type="SAM" id="Phobius"/>
    </source>
</evidence>